<evidence type="ECO:0000313" key="9">
    <source>
        <dbReference type="EMBL" id="CAD7456010.1"/>
    </source>
</evidence>
<dbReference type="Gene3D" id="2.60.120.260">
    <property type="entry name" value="Galactose-binding domain-like"/>
    <property type="match status" value="2"/>
</dbReference>
<keyword evidence="2 4" id="KW-0378">Hydrolase</keyword>
<dbReference type="Pfam" id="PF01301">
    <property type="entry name" value="Glyco_hydro_35"/>
    <property type="match status" value="2"/>
</dbReference>
<accession>A0A7R9FM94</accession>
<dbReference type="Gene3D" id="3.20.20.80">
    <property type="entry name" value="Glycosidases"/>
    <property type="match status" value="2"/>
</dbReference>
<dbReference type="FunFam" id="2.60.120.260:FF:000049">
    <property type="entry name" value="Beta-galactosidase"/>
    <property type="match status" value="1"/>
</dbReference>
<sequence length="755" mass="85496">MFPVNIHTNDATVSSFICCFEVASQKGGVPGLPHLEKNPAVALEVVPIQAMSLPTLYEHYTQGGVVVGLETPPDGFKLNKKDIIIFSGAIHYFRVHPAHRRDRLRKLRAAGFNTVETKWVHSPKPALVDAIRRDSNSQETLSSTDTIQLSQRSCLAACRASRRPLSLSCSKQVNLAEHARYVPWNLHEPEKDKYDFGDGDNDMSMFLDVVKFVQIAQEEDLFVIVRPGPYICAEWDFGGMPSWLLRDASLKVRTSESRYITRVTKYFDELLPLFTKLQFTEGGPILAFQIENEYGSIAYKVKRPDKLYLLAIKKLFDKHGLYKSLYFTADYPSIALTSGALDGVLMTANFNTDPDNQLNTLKVLQPNKPLMVMEYWSGWFDHWFEHHHTVSTDDYISILESILKFPSSVNLYMFHGGTSFGFLNGANVQPNKPTYQPDVSSYDYDAPLSEAGDYTEKYHATKELIARYNHVKTKTPKLPNESHKKKYPETSIMYQLQFEQIIQKVDAADRVKSKNVTAMELLDINGGNGQSYGFVLYRKSGVNIPKNSILKIEGRVHDVGTVMVDGLTATESFKHLEQTESFGFWEASDQELKLKEKCIGSNKTLDIMVENWGRVNFDNSLEAFDQKKGLWEGSVLLDGNKLEDWEIIALQFKRKWVNSLSGWDHNIKNTSNIPTLFKATLNIFDPMDTFLNMSNWGKGNVFVNGFNLGRYFNAGPTHSLYVPAPLLKEGSNEFVVFELMKPSSHLVFTDAPILG</sequence>
<dbReference type="EC" id="3.2.1.23" evidence="4"/>
<comment type="catalytic activity">
    <reaction evidence="4">
        <text>Hydrolysis of terminal non-reducing beta-D-galactose residues in beta-D-galactosides.</text>
        <dbReference type="EC" id="3.2.1.23"/>
    </reaction>
</comment>
<reference evidence="9" key="1">
    <citation type="submission" date="2020-11" db="EMBL/GenBank/DDBJ databases">
        <authorList>
            <person name="Tran Van P."/>
        </authorList>
    </citation>
    <scope>NUCLEOTIDE SEQUENCE</scope>
</reference>
<dbReference type="Pfam" id="PF21317">
    <property type="entry name" value="BetaGal_ABD_1"/>
    <property type="match status" value="1"/>
</dbReference>
<comment type="similarity">
    <text evidence="1 5">Belongs to the glycosyl hydrolase 35 family.</text>
</comment>
<dbReference type="InterPro" id="IPR019801">
    <property type="entry name" value="Glyco_hydro_35_CS"/>
</dbReference>
<evidence type="ECO:0000259" key="6">
    <source>
        <dbReference type="Pfam" id="PF01301"/>
    </source>
</evidence>
<dbReference type="Pfam" id="PF21467">
    <property type="entry name" value="BetaGal_gal-bd"/>
    <property type="match status" value="1"/>
</dbReference>
<evidence type="ECO:0000256" key="2">
    <source>
        <dbReference type="ARBA" id="ARBA00022801"/>
    </source>
</evidence>
<dbReference type="GO" id="GO:0005975">
    <property type="term" value="P:carbohydrate metabolic process"/>
    <property type="evidence" value="ECO:0007669"/>
    <property type="project" value="InterPro"/>
</dbReference>
<evidence type="ECO:0000256" key="5">
    <source>
        <dbReference type="RuleBase" id="RU003679"/>
    </source>
</evidence>
<dbReference type="InterPro" id="IPR001944">
    <property type="entry name" value="Glycoside_Hdrlase_35"/>
</dbReference>
<feature type="domain" description="Beta-galactosidase 1-like first all-beta" evidence="7">
    <location>
        <begin position="529"/>
        <end position="650"/>
    </location>
</feature>
<feature type="domain" description="Glycoside hydrolase 35 catalytic" evidence="6">
    <location>
        <begin position="76"/>
        <end position="119"/>
    </location>
</feature>
<dbReference type="InterPro" id="IPR017853">
    <property type="entry name" value="GH"/>
</dbReference>
<organism evidence="9">
    <name type="scientific">Timema tahoe</name>
    <dbReference type="NCBI Taxonomy" id="61484"/>
    <lineage>
        <taxon>Eukaryota</taxon>
        <taxon>Metazoa</taxon>
        <taxon>Ecdysozoa</taxon>
        <taxon>Arthropoda</taxon>
        <taxon>Hexapoda</taxon>
        <taxon>Insecta</taxon>
        <taxon>Pterygota</taxon>
        <taxon>Neoptera</taxon>
        <taxon>Polyneoptera</taxon>
        <taxon>Phasmatodea</taxon>
        <taxon>Timematodea</taxon>
        <taxon>Timematoidea</taxon>
        <taxon>Timematidae</taxon>
        <taxon>Timema</taxon>
    </lineage>
</organism>
<name>A0A7R9FM94_9NEOP</name>
<dbReference type="AlphaFoldDB" id="A0A7R9FM94"/>
<dbReference type="InterPro" id="IPR048913">
    <property type="entry name" value="BetaGal_gal-bd"/>
</dbReference>
<evidence type="ECO:0000259" key="8">
    <source>
        <dbReference type="Pfam" id="PF21467"/>
    </source>
</evidence>
<dbReference type="PRINTS" id="PR00742">
    <property type="entry name" value="GLHYDRLASE35"/>
</dbReference>
<dbReference type="InterPro" id="IPR031330">
    <property type="entry name" value="Gly_Hdrlase_35_cat"/>
</dbReference>
<dbReference type="PROSITE" id="PS01182">
    <property type="entry name" value="GLYCOSYL_HYDROL_F35"/>
    <property type="match status" value="1"/>
</dbReference>
<keyword evidence="3 4" id="KW-0326">Glycosidase</keyword>
<feature type="domain" description="Beta-galactosidase galactose-binding" evidence="8">
    <location>
        <begin position="674"/>
        <end position="732"/>
    </location>
</feature>
<dbReference type="EMBL" id="OE001102">
    <property type="protein sequence ID" value="CAD7456010.1"/>
    <property type="molecule type" value="Genomic_DNA"/>
</dbReference>
<evidence type="ECO:0000259" key="7">
    <source>
        <dbReference type="Pfam" id="PF21317"/>
    </source>
</evidence>
<dbReference type="SUPFAM" id="SSF51445">
    <property type="entry name" value="(Trans)glycosidases"/>
    <property type="match status" value="2"/>
</dbReference>
<dbReference type="GO" id="GO:0004565">
    <property type="term" value="F:beta-galactosidase activity"/>
    <property type="evidence" value="ECO:0007669"/>
    <property type="project" value="UniProtKB-EC"/>
</dbReference>
<dbReference type="PANTHER" id="PTHR23421">
    <property type="entry name" value="BETA-GALACTOSIDASE RELATED"/>
    <property type="match status" value="1"/>
</dbReference>
<gene>
    <name evidence="9" type="ORF">TTEB3V08_LOCUS4055</name>
</gene>
<feature type="domain" description="Glycoside hydrolase 35 catalytic" evidence="6">
    <location>
        <begin position="180"/>
        <end position="467"/>
    </location>
</feature>
<evidence type="ECO:0000256" key="3">
    <source>
        <dbReference type="ARBA" id="ARBA00023295"/>
    </source>
</evidence>
<dbReference type="InterPro" id="IPR048912">
    <property type="entry name" value="BetaGal1-like_ABD1"/>
</dbReference>
<proteinExistence type="inferred from homology"/>
<evidence type="ECO:0000256" key="4">
    <source>
        <dbReference type="RuleBase" id="RU000675"/>
    </source>
</evidence>
<protein>
    <recommendedName>
        <fullName evidence="4">Beta-galactosidase</fullName>
        <ecNumber evidence="4">3.2.1.23</ecNumber>
    </recommendedName>
</protein>
<evidence type="ECO:0000256" key="1">
    <source>
        <dbReference type="ARBA" id="ARBA00009809"/>
    </source>
</evidence>
<dbReference type="InterPro" id="IPR008979">
    <property type="entry name" value="Galactose-bd-like_sf"/>
</dbReference>
<dbReference type="SUPFAM" id="SSF49785">
    <property type="entry name" value="Galactose-binding domain-like"/>
    <property type="match status" value="1"/>
</dbReference>